<evidence type="ECO:0000313" key="3">
    <source>
        <dbReference type="Proteomes" id="UP000231279"/>
    </source>
</evidence>
<dbReference type="AlphaFoldDB" id="A0A2G9GHK4"/>
<name>A0A2G9GHK4_9LAMI</name>
<dbReference type="Proteomes" id="UP000231279">
    <property type="component" value="Unassembled WGS sequence"/>
</dbReference>
<feature type="region of interest" description="Disordered" evidence="1">
    <location>
        <begin position="39"/>
        <end position="66"/>
    </location>
</feature>
<sequence length="167" mass="19496">MKIANGQFMMKVKQLENVREELWTRVQFLEGELKQTTYAEESHSNPNTTYQLNHSKDFSKRDNDQTQSQVLEMDYESRTHLLEDELVKALKDNDMYKSRLESADQAATSKKSESKEAINTSKAEYKISQLEDELQDICDRYLQLSLKYAEVEAQREQLVMKLKAVSS</sequence>
<dbReference type="OrthoDB" id="658575at2759"/>
<feature type="region of interest" description="Disordered" evidence="1">
    <location>
        <begin position="101"/>
        <end position="122"/>
    </location>
</feature>
<reference evidence="3" key="1">
    <citation type="journal article" date="2018" name="Gigascience">
        <title>Genome assembly of the Pink Ipe (Handroanthus impetiginosus, Bignoniaceae), a highly valued, ecologically keystone Neotropical timber forest tree.</title>
        <authorList>
            <person name="Silva-Junior O.B."/>
            <person name="Grattapaglia D."/>
            <person name="Novaes E."/>
            <person name="Collevatti R.G."/>
        </authorList>
    </citation>
    <scope>NUCLEOTIDE SEQUENCE [LARGE SCALE GENOMIC DNA]</scope>
    <source>
        <strain evidence="3">cv. UFG-1</strain>
    </source>
</reference>
<dbReference type="EMBL" id="NKXS01005012">
    <property type="protein sequence ID" value="PIN04774.1"/>
    <property type="molecule type" value="Genomic_DNA"/>
</dbReference>
<accession>A0A2G9GHK4</accession>
<dbReference type="PANTHER" id="PTHR47270:SF13">
    <property type="entry name" value="HEAVY CHAIN-LIKE PROTEIN, PUTATIVE-RELATED"/>
    <property type="match status" value="1"/>
</dbReference>
<proteinExistence type="predicted"/>
<protein>
    <submittedName>
        <fullName evidence="2">Uncharacterized protein</fullName>
    </submittedName>
</protein>
<comment type="caution">
    <text evidence="2">The sequence shown here is derived from an EMBL/GenBank/DDBJ whole genome shotgun (WGS) entry which is preliminary data.</text>
</comment>
<feature type="compositionally biased region" description="Polar residues" evidence="1">
    <location>
        <begin position="39"/>
        <end position="53"/>
    </location>
</feature>
<keyword evidence="3" id="KW-1185">Reference proteome</keyword>
<dbReference type="PANTHER" id="PTHR47270">
    <property type="entry name" value="PROTEIN MLP1-LIKE"/>
    <property type="match status" value="1"/>
</dbReference>
<feature type="compositionally biased region" description="Basic and acidic residues" evidence="1">
    <location>
        <begin position="54"/>
        <end position="64"/>
    </location>
</feature>
<organism evidence="2 3">
    <name type="scientific">Handroanthus impetiginosus</name>
    <dbReference type="NCBI Taxonomy" id="429701"/>
    <lineage>
        <taxon>Eukaryota</taxon>
        <taxon>Viridiplantae</taxon>
        <taxon>Streptophyta</taxon>
        <taxon>Embryophyta</taxon>
        <taxon>Tracheophyta</taxon>
        <taxon>Spermatophyta</taxon>
        <taxon>Magnoliopsida</taxon>
        <taxon>eudicotyledons</taxon>
        <taxon>Gunneridae</taxon>
        <taxon>Pentapetalae</taxon>
        <taxon>asterids</taxon>
        <taxon>lamiids</taxon>
        <taxon>Lamiales</taxon>
        <taxon>Bignoniaceae</taxon>
        <taxon>Crescentiina</taxon>
        <taxon>Tabebuia alliance</taxon>
        <taxon>Handroanthus</taxon>
    </lineage>
</organism>
<evidence type="ECO:0000256" key="1">
    <source>
        <dbReference type="SAM" id="MobiDB-lite"/>
    </source>
</evidence>
<evidence type="ECO:0000313" key="2">
    <source>
        <dbReference type="EMBL" id="PIN04774.1"/>
    </source>
</evidence>
<dbReference type="STRING" id="429701.A0A2G9GHK4"/>
<gene>
    <name evidence="2" type="ORF">CDL12_22687</name>
</gene>